<dbReference type="AlphaFoldDB" id="A0AAW0W6W1"/>
<feature type="region of interest" description="Disordered" evidence="1">
    <location>
        <begin position="553"/>
        <end position="604"/>
    </location>
</feature>
<dbReference type="Proteomes" id="UP001445076">
    <property type="component" value="Unassembled WGS sequence"/>
</dbReference>
<sequence length="1132" mass="124139">MGLPMGPQGRQVGAHTAPYIMGLTESNQSKGGGGWGPSKSRSTPHFPDGRSYQNRPRQAATLPARPTPDSGHPPAYNHPRTPVHDPGSMGHDPRPPETPLRRRDGTSLAERSSGHRSMPPRRSASADSIKWRCDPLLDSATLKHIPQVKPLQVDSFALFPTPEPTVSPPSSPRQNSRPRPTAIYVADDQAAHLVRHREGRPRTRGHQARSPHSGTHGVPGEEGKERAVSSCERRPKGIHVSTLTLTPQYPRESAPRPEDQPRPTPRHHRRKKENKKTRPRVEYSASEGVQGDPYVCLHYGGTLDDGQRQQLQQATAWRTQHQEEKVSSNNQLSQVVIRMNQVSTTTLDNYDAVNANIESVQVRRNVWFHANRTTDVSTERAASRTKGINIPTVNDYVSVGDRSETEMIAWPDVTSKVSSIYMRPEMHVGAVSCIREGREAIYANINPAVNQASTSSGGASNPRSRDREGTKTKVSERQRVASPRCPPVTQFGVYDDRRNYAKAPSRKKNTSVLVPVGAQNKEEKLATLLAINSTRLELSSRIKGEPISDCVVVKHSRSHDESEDQPEDDSNCSPGNDQVDSLDCASNINTKGLSETSNSNNFDCFPERQHHNIDTRLSNTEGEDRDENARCLNNIHNVDNNLLTVNNHIEDYTIMGNNGDVSHYYGCEDSEMVNELSSGTRGENEFAAQERTGSGSVHEDLVCEEIHDNVASVCDSADKDHSGTDTQWCGINSSLCAWSGPEEVTGYSPSRVTDTLEGAAYIRTREAGESLLKDQCPLPFDSWHQKGVSGNVDETESRAYREALRVLEEKYWASTVPGLPSVSSSHQCLSKCSSLPRNLQCTCAAHSITAENKMKGFRNRFKSLDVSNFSVLRLPLGNQPRLVDVLRGSVSQGDACPNPPLGTVLGHEVHKRHSGEQSDSQCDSSCDGVTLVSYSQCCPSPLATAKETRVNSRGILAGGECEGVNSLEYDRVNSPECDGVSSPECDGVSSPECDDVTEGEPHLFLEDSEVTTIKKGAVGGVCESVDVLLGQPREEHPGGGSWKPGAESHQVNTVRSVAHTWHPRTVGQDLESCSTREDPQTPTELGKTTTDSAIIKEEDSFSRPVGRHVHKKFWSRPSVHSIAWDTPLPSTP</sequence>
<feature type="compositionally biased region" description="Polar residues" evidence="1">
    <location>
        <begin position="450"/>
        <end position="462"/>
    </location>
</feature>
<dbReference type="EMBL" id="JARKIK010000085">
    <property type="protein sequence ID" value="KAK8724612.1"/>
    <property type="molecule type" value="Genomic_DNA"/>
</dbReference>
<feature type="compositionally biased region" description="Polar residues" evidence="1">
    <location>
        <begin position="571"/>
        <end position="602"/>
    </location>
</feature>
<gene>
    <name evidence="2" type="ORF">OTU49_011172</name>
</gene>
<protein>
    <submittedName>
        <fullName evidence="2">Uncharacterized protein</fullName>
    </submittedName>
</protein>
<accession>A0AAW0W6W1</accession>
<feature type="region of interest" description="Disordered" evidence="1">
    <location>
        <begin position="158"/>
        <end position="287"/>
    </location>
</feature>
<proteinExistence type="predicted"/>
<feature type="compositionally biased region" description="Pro residues" evidence="1">
    <location>
        <begin position="161"/>
        <end position="171"/>
    </location>
</feature>
<feature type="compositionally biased region" description="Acidic residues" evidence="1">
    <location>
        <begin position="561"/>
        <end position="570"/>
    </location>
</feature>
<feature type="non-terminal residue" evidence="2">
    <location>
        <position position="1132"/>
    </location>
</feature>
<feature type="compositionally biased region" description="Basic and acidic residues" evidence="1">
    <location>
        <begin position="463"/>
        <end position="479"/>
    </location>
</feature>
<feature type="region of interest" description="Disordered" evidence="1">
    <location>
        <begin position="1"/>
        <end position="129"/>
    </location>
</feature>
<feature type="compositionally biased region" description="Basic residues" evidence="1">
    <location>
        <begin position="193"/>
        <end position="209"/>
    </location>
</feature>
<feature type="compositionally biased region" description="Polar residues" evidence="1">
    <location>
        <begin position="1080"/>
        <end position="1092"/>
    </location>
</feature>
<reference evidence="2 3" key="1">
    <citation type="journal article" date="2024" name="BMC Genomics">
        <title>Genome assembly of redclaw crayfish (Cherax quadricarinatus) provides insights into its immune adaptation and hypoxia tolerance.</title>
        <authorList>
            <person name="Liu Z."/>
            <person name="Zheng J."/>
            <person name="Li H."/>
            <person name="Fang K."/>
            <person name="Wang S."/>
            <person name="He J."/>
            <person name="Zhou D."/>
            <person name="Weng S."/>
            <person name="Chi M."/>
            <person name="Gu Z."/>
            <person name="He J."/>
            <person name="Li F."/>
            <person name="Wang M."/>
        </authorList>
    </citation>
    <scope>NUCLEOTIDE SEQUENCE [LARGE SCALE GENOMIC DNA]</scope>
    <source>
        <strain evidence="2">ZL_2023a</strain>
    </source>
</reference>
<evidence type="ECO:0000256" key="1">
    <source>
        <dbReference type="SAM" id="MobiDB-lite"/>
    </source>
</evidence>
<feature type="compositionally biased region" description="Basic and acidic residues" evidence="1">
    <location>
        <begin position="91"/>
        <end position="105"/>
    </location>
</feature>
<feature type="region of interest" description="Disordered" evidence="1">
    <location>
        <begin position="1064"/>
        <end position="1092"/>
    </location>
</feature>
<keyword evidence="3" id="KW-1185">Reference proteome</keyword>
<name>A0AAW0W6W1_CHEQU</name>
<feature type="compositionally biased region" description="Basic and acidic residues" evidence="1">
    <location>
        <begin position="219"/>
        <end position="235"/>
    </location>
</feature>
<comment type="caution">
    <text evidence="2">The sequence shown here is derived from an EMBL/GenBank/DDBJ whole genome shotgun (WGS) entry which is preliminary data.</text>
</comment>
<feature type="compositionally biased region" description="Basic residues" evidence="1">
    <location>
        <begin position="264"/>
        <end position="278"/>
    </location>
</feature>
<feature type="region of interest" description="Disordered" evidence="1">
    <location>
        <begin position="450"/>
        <end position="488"/>
    </location>
</feature>
<organism evidence="2 3">
    <name type="scientific">Cherax quadricarinatus</name>
    <name type="common">Australian red claw crayfish</name>
    <dbReference type="NCBI Taxonomy" id="27406"/>
    <lineage>
        <taxon>Eukaryota</taxon>
        <taxon>Metazoa</taxon>
        <taxon>Ecdysozoa</taxon>
        <taxon>Arthropoda</taxon>
        <taxon>Crustacea</taxon>
        <taxon>Multicrustacea</taxon>
        <taxon>Malacostraca</taxon>
        <taxon>Eumalacostraca</taxon>
        <taxon>Eucarida</taxon>
        <taxon>Decapoda</taxon>
        <taxon>Pleocyemata</taxon>
        <taxon>Astacidea</taxon>
        <taxon>Parastacoidea</taxon>
        <taxon>Parastacidae</taxon>
        <taxon>Cherax</taxon>
    </lineage>
</organism>
<evidence type="ECO:0000313" key="3">
    <source>
        <dbReference type="Proteomes" id="UP001445076"/>
    </source>
</evidence>
<evidence type="ECO:0000313" key="2">
    <source>
        <dbReference type="EMBL" id="KAK8724612.1"/>
    </source>
</evidence>